<dbReference type="Pfam" id="PF23106">
    <property type="entry name" value="EGF_Teneurin"/>
    <property type="match status" value="1"/>
</dbReference>
<protein>
    <recommendedName>
        <fullName evidence="7">EGF-like domain-containing protein</fullName>
    </recommendedName>
</protein>
<feature type="disulfide bond" evidence="4">
    <location>
        <begin position="240"/>
        <end position="249"/>
    </location>
</feature>
<keyword evidence="6" id="KW-0732">Signal</keyword>
<evidence type="ECO:0000256" key="2">
    <source>
        <dbReference type="ARBA" id="ARBA00022737"/>
    </source>
</evidence>
<evidence type="ECO:0000256" key="5">
    <source>
        <dbReference type="SAM" id="Phobius"/>
    </source>
</evidence>
<keyword evidence="1 4" id="KW-0245">EGF-like domain</keyword>
<accession>A0A7S2KLE7</accession>
<evidence type="ECO:0000256" key="6">
    <source>
        <dbReference type="SAM" id="SignalP"/>
    </source>
</evidence>
<comment type="caution">
    <text evidence="4">Lacks conserved residue(s) required for the propagation of feature annotation.</text>
</comment>
<dbReference type="Gene3D" id="2.10.25.10">
    <property type="entry name" value="Laminin"/>
    <property type="match status" value="2"/>
</dbReference>
<dbReference type="InterPro" id="IPR051022">
    <property type="entry name" value="Notch_Cell-Fate_Det"/>
</dbReference>
<keyword evidence="3 4" id="KW-1015">Disulfide bond</keyword>
<keyword evidence="5" id="KW-1133">Transmembrane helix</keyword>
<dbReference type="PROSITE" id="PS50026">
    <property type="entry name" value="EGF_3"/>
    <property type="match status" value="1"/>
</dbReference>
<gene>
    <name evidence="8" type="ORF">LDAN0321_LOCUS9586</name>
</gene>
<dbReference type="SUPFAM" id="SSF57196">
    <property type="entry name" value="EGF/Laminin"/>
    <property type="match status" value="1"/>
</dbReference>
<feature type="chain" id="PRO_5031035944" description="EGF-like domain-containing protein" evidence="6">
    <location>
        <begin position="22"/>
        <end position="341"/>
    </location>
</feature>
<dbReference type="PROSITE" id="PS01186">
    <property type="entry name" value="EGF_2"/>
    <property type="match status" value="2"/>
</dbReference>
<evidence type="ECO:0000256" key="1">
    <source>
        <dbReference type="ARBA" id="ARBA00022536"/>
    </source>
</evidence>
<feature type="transmembrane region" description="Helical" evidence="5">
    <location>
        <begin position="275"/>
        <end position="298"/>
    </location>
</feature>
<sequence length="341" mass="36010">MKFSIQIISFILSMMVGSVASMTKEEACTAANLECMNEGQCDFVDGYGAIDHSNGDPDDIFEVHCVCTENWQGSLCQTPVDHALELSCEAAGLTYACMNGGSCQFVNEDGVIDHSNNGDPNSANEVHCQCAEGWAGSTCTLPANRCGESTIFCYNHGSCKSVNVDYADGMKGKTFECDCSTANNVAENGNTNLFAGQYCEIGAAKLCSSDSLIEAAKNLAFCTNHGTCATDEYDVSVCLCEPGWEGQHCQFAEGTLPSKGSSATDSSSSSGDDEVSAAAVLLIAVLCILFAGLSVYAVSSHFRKKAMNSMRPGKDLELEPDGTDVKVSIETAATKEDAEII</sequence>
<dbReference type="PROSITE" id="PS00022">
    <property type="entry name" value="EGF_1"/>
    <property type="match status" value="1"/>
</dbReference>
<dbReference type="SMART" id="SM00181">
    <property type="entry name" value="EGF"/>
    <property type="match status" value="4"/>
</dbReference>
<dbReference type="PANTHER" id="PTHR24049">
    <property type="entry name" value="CRUMBS FAMILY MEMBER"/>
    <property type="match status" value="1"/>
</dbReference>
<reference evidence="8" key="1">
    <citation type="submission" date="2021-01" db="EMBL/GenBank/DDBJ databases">
        <authorList>
            <person name="Corre E."/>
            <person name="Pelletier E."/>
            <person name="Niang G."/>
            <person name="Scheremetjew M."/>
            <person name="Finn R."/>
            <person name="Kale V."/>
            <person name="Holt S."/>
            <person name="Cochrane G."/>
            <person name="Meng A."/>
            <person name="Brown T."/>
            <person name="Cohen L."/>
        </authorList>
    </citation>
    <scope>NUCLEOTIDE SEQUENCE</scope>
    <source>
        <strain evidence="8">B650</strain>
    </source>
</reference>
<feature type="domain" description="EGF-like" evidence="7">
    <location>
        <begin position="211"/>
        <end position="250"/>
    </location>
</feature>
<keyword evidence="5" id="KW-0472">Membrane</keyword>
<dbReference type="InterPro" id="IPR000742">
    <property type="entry name" value="EGF"/>
</dbReference>
<evidence type="ECO:0000256" key="4">
    <source>
        <dbReference type="PROSITE-ProRule" id="PRU00076"/>
    </source>
</evidence>
<organism evidence="8">
    <name type="scientific">Leptocylindrus danicus</name>
    <dbReference type="NCBI Taxonomy" id="163516"/>
    <lineage>
        <taxon>Eukaryota</taxon>
        <taxon>Sar</taxon>
        <taxon>Stramenopiles</taxon>
        <taxon>Ochrophyta</taxon>
        <taxon>Bacillariophyta</taxon>
        <taxon>Coscinodiscophyceae</taxon>
        <taxon>Chaetocerotophycidae</taxon>
        <taxon>Leptocylindrales</taxon>
        <taxon>Leptocylindraceae</taxon>
        <taxon>Leptocylindrus</taxon>
    </lineage>
</organism>
<keyword evidence="2" id="KW-0677">Repeat</keyword>
<evidence type="ECO:0000256" key="3">
    <source>
        <dbReference type="ARBA" id="ARBA00023157"/>
    </source>
</evidence>
<evidence type="ECO:0000313" key="8">
    <source>
        <dbReference type="EMBL" id="CAD9578381.1"/>
    </source>
</evidence>
<proteinExistence type="predicted"/>
<dbReference type="EMBL" id="HBGY01014789">
    <property type="protein sequence ID" value="CAD9578381.1"/>
    <property type="molecule type" value="Transcribed_RNA"/>
</dbReference>
<dbReference type="AlphaFoldDB" id="A0A7S2KLE7"/>
<feature type="signal peptide" evidence="6">
    <location>
        <begin position="1"/>
        <end position="21"/>
    </location>
</feature>
<name>A0A7S2KLE7_9STRA</name>
<evidence type="ECO:0000259" key="7">
    <source>
        <dbReference type="PROSITE" id="PS50026"/>
    </source>
</evidence>
<keyword evidence="5" id="KW-0812">Transmembrane</keyword>